<evidence type="ECO:0000313" key="3">
    <source>
        <dbReference type="EMBL" id="EHL15160.1"/>
    </source>
</evidence>
<evidence type="ECO:0000313" key="4">
    <source>
        <dbReference type="Proteomes" id="UP000003379"/>
    </source>
</evidence>
<organism evidence="2 5">
    <name type="scientific">Peptoanaerobacter stomatis</name>
    <dbReference type="NCBI Taxonomy" id="796937"/>
    <lineage>
        <taxon>Bacteria</taxon>
        <taxon>Bacillati</taxon>
        <taxon>Bacillota</taxon>
        <taxon>Clostridia</taxon>
        <taxon>Peptostreptococcales</taxon>
        <taxon>Filifactoraceae</taxon>
        <taxon>Peptoanaerobacter</taxon>
    </lineage>
</organism>
<dbReference type="HOGENOM" id="CLU_078484_3_2_9"/>
<evidence type="ECO:0000256" key="1">
    <source>
        <dbReference type="SAM" id="Coils"/>
    </source>
</evidence>
<reference evidence="3 4" key="2">
    <citation type="submission" date="2011-08" db="EMBL/GenBank/DDBJ databases">
        <title>The Genome Sequence of Eubacteriaceae bacterium CM5.</title>
        <authorList>
            <consortium name="The Broad Institute Genome Sequencing Platform"/>
            <person name="Earl A."/>
            <person name="Ward D."/>
            <person name="Feldgarden M."/>
            <person name="Gevers D."/>
            <person name="Sizova M."/>
            <person name="Hazen A."/>
            <person name="Epstein S."/>
            <person name="Young S.K."/>
            <person name="Zeng Q."/>
            <person name="Gargeya S."/>
            <person name="Fitzgerald M."/>
            <person name="Haas B."/>
            <person name="Abouelleil A."/>
            <person name="Alvarado L."/>
            <person name="Arachchi H.M."/>
            <person name="Berlin A."/>
            <person name="Brown A."/>
            <person name="Chapman S.B."/>
            <person name="Chen Z."/>
            <person name="Dunbar C."/>
            <person name="Freedman E."/>
            <person name="Gearin G."/>
            <person name="Gellesch M."/>
            <person name="Goldberg J."/>
            <person name="Griggs A."/>
            <person name="Gujja S."/>
            <person name="Heiman D."/>
            <person name="Howarth C."/>
            <person name="Larson L."/>
            <person name="Lui A."/>
            <person name="MacDonald P.J.P."/>
            <person name="Montmayeur A."/>
            <person name="Murphy C."/>
            <person name="Neiman D."/>
            <person name="Pearson M."/>
            <person name="Priest M."/>
            <person name="Roberts A."/>
            <person name="Saif S."/>
            <person name="Shea T."/>
            <person name="Shenoy N."/>
            <person name="Sisk P."/>
            <person name="Stolte C."/>
            <person name="Sykes S."/>
            <person name="Wortman J."/>
            <person name="Nusbaum C."/>
            <person name="Birren B."/>
        </authorList>
    </citation>
    <scope>NUCLEOTIDE SEQUENCE [LARGE SCALE GENOMIC DNA]</scope>
    <source>
        <strain evidence="3 4">CM5</strain>
    </source>
</reference>
<feature type="coiled-coil region" evidence="1">
    <location>
        <begin position="60"/>
        <end position="87"/>
    </location>
</feature>
<reference evidence="2 5" key="1">
    <citation type="submission" date="2011-08" db="EMBL/GenBank/DDBJ databases">
        <title>The Genome Sequence of Eubacteriaceae bacterium ACC19a.</title>
        <authorList>
            <consortium name="The Broad Institute Genome Sequencing Platform"/>
            <person name="Earl A."/>
            <person name="Ward D."/>
            <person name="Feldgarden M."/>
            <person name="Gevers D."/>
            <person name="Sizova M."/>
            <person name="Hazen A."/>
            <person name="Epstein S."/>
            <person name="Young S.K."/>
            <person name="Zeng Q."/>
            <person name="Gargeya S."/>
            <person name="Fitzgerald M."/>
            <person name="Haas B."/>
            <person name="Abouelleil A."/>
            <person name="Alvarado L."/>
            <person name="Arachchi H.M."/>
            <person name="Berlin A."/>
            <person name="Brown A."/>
            <person name="Chapman S.B."/>
            <person name="Chen Z."/>
            <person name="Dunbar C."/>
            <person name="Freedman E."/>
            <person name="Gearin G."/>
            <person name="Gellesch M."/>
            <person name="Goldberg J."/>
            <person name="Griggs A."/>
            <person name="Gujja S."/>
            <person name="Heiman D."/>
            <person name="Howarth C."/>
            <person name="Larson L."/>
            <person name="Lui A."/>
            <person name="MacDonald P.J.P."/>
            <person name="Montmayeur A."/>
            <person name="Murphy C."/>
            <person name="Neiman D."/>
            <person name="Pearson M."/>
            <person name="Priest M."/>
            <person name="Roberts A."/>
            <person name="Saif S."/>
            <person name="Shea T."/>
            <person name="Shenoy N."/>
            <person name="Sisk P."/>
            <person name="Stolte C."/>
            <person name="Sykes S."/>
            <person name="Wortman J."/>
            <person name="Nusbaum C."/>
            <person name="Birren B."/>
        </authorList>
    </citation>
    <scope>NUCLEOTIDE SEQUENCE [LARGE SCALE GENOMIC DNA]</scope>
    <source>
        <strain evidence="2 5">ACC19a</strain>
    </source>
</reference>
<protein>
    <recommendedName>
        <fullName evidence="6">ATPase</fullName>
    </recommendedName>
</protein>
<dbReference type="RefSeq" id="WP_009525063.1">
    <property type="nucleotide sequence ID" value="NZ_JBQMYZ010000013.1"/>
</dbReference>
<dbReference type="BioCyc" id="EBAC796937-HMP:GMGH-830-MONOMER"/>
<dbReference type="Proteomes" id="UP000006437">
    <property type="component" value="Unassembled WGS sequence"/>
</dbReference>
<dbReference type="Proteomes" id="UP000003379">
    <property type="component" value="Unassembled WGS sequence"/>
</dbReference>
<evidence type="ECO:0000313" key="2">
    <source>
        <dbReference type="EMBL" id="EHL10613.1"/>
    </source>
</evidence>
<proteinExistence type="predicted"/>
<evidence type="ECO:0008006" key="6">
    <source>
        <dbReference type="Google" id="ProtNLM"/>
    </source>
</evidence>
<dbReference type="EMBL" id="AFZE01000057">
    <property type="protein sequence ID" value="EHL10613.1"/>
    <property type="molecule type" value="Genomic_DNA"/>
</dbReference>
<accession>G9X371</accession>
<dbReference type="EMBL" id="AFZG01000096">
    <property type="protein sequence ID" value="EHL15160.1"/>
    <property type="molecule type" value="Genomic_DNA"/>
</dbReference>
<dbReference type="STRING" id="796937.HMPREF9630_01372"/>
<gene>
    <name evidence="3" type="ORF">HMPREF9628_00811</name>
    <name evidence="2" type="ORF">HMPREF9629_00828</name>
</gene>
<dbReference type="AlphaFoldDB" id="G9X371"/>
<name>G9X371_9FIRM</name>
<comment type="caution">
    <text evidence="2">The sequence shown here is derived from an EMBL/GenBank/DDBJ whole genome shotgun (WGS) entry which is preliminary data.</text>
</comment>
<sequence>MAAIDGDIIKRLEEIEEMLDEASNIPFSRKVAVDKELLLELVKDIKISLPNQFKQAEWVNKEKEKIIDDAKKQADSKIEEAQKYVDEKIQDSEITKLAQENARAIQEEAIMTSQQIKEGARNYAIEMLTKLNSNIEKINSRIDKNIKELEEYDL</sequence>
<accession>G9XG46</accession>
<evidence type="ECO:0000313" key="5">
    <source>
        <dbReference type="Proteomes" id="UP000006437"/>
    </source>
</evidence>
<keyword evidence="1" id="KW-0175">Coiled coil</keyword>